<keyword evidence="3" id="KW-0285">Flavoprotein</keyword>
<dbReference type="PROSITE" id="PS51387">
    <property type="entry name" value="FAD_PCMH"/>
    <property type="match status" value="1"/>
</dbReference>
<comment type="cofactor">
    <cofactor evidence="1">
        <name>FAD</name>
        <dbReference type="ChEBI" id="CHEBI:57692"/>
    </cofactor>
</comment>
<keyword evidence="4" id="KW-0274">FAD</keyword>
<dbReference type="Gene3D" id="3.30.465.10">
    <property type="match status" value="1"/>
</dbReference>
<dbReference type="Pfam" id="PF01565">
    <property type="entry name" value="FAD_binding_4"/>
    <property type="match status" value="1"/>
</dbReference>
<gene>
    <name evidence="7" type="ORF">LTR05_003019</name>
</gene>
<evidence type="ECO:0000256" key="5">
    <source>
        <dbReference type="ARBA" id="ARBA00023002"/>
    </source>
</evidence>
<dbReference type="InterPro" id="IPR016166">
    <property type="entry name" value="FAD-bd_PCMH"/>
</dbReference>
<comment type="caution">
    <text evidence="7">The sequence shown here is derived from an EMBL/GenBank/DDBJ whole genome shotgun (WGS) entry which is preliminary data.</text>
</comment>
<evidence type="ECO:0000256" key="2">
    <source>
        <dbReference type="ARBA" id="ARBA00005466"/>
    </source>
</evidence>
<dbReference type="PANTHER" id="PTHR42973">
    <property type="entry name" value="BINDING OXIDOREDUCTASE, PUTATIVE (AFU_ORTHOLOGUE AFUA_1G17690)-RELATED"/>
    <property type="match status" value="1"/>
</dbReference>
<evidence type="ECO:0000256" key="3">
    <source>
        <dbReference type="ARBA" id="ARBA00022630"/>
    </source>
</evidence>
<proteinExistence type="inferred from homology"/>
<dbReference type="GO" id="GO:0071949">
    <property type="term" value="F:FAD binding"/>
    <property type="evidence" value="ECO:0007669"/>
    <property type="project" value="InterPro"/>
</dbReference>
<evidence type="ECO:0000313" key="8">
    <source>
        <dbReference type="Proteomes" id="UP001309876"/>
    </source>
</evidence>
<dbReference type="AlphaFoldDB" id="A0AAN7T733"/>
<sequence>MGDASDLAQQVLSGDLLELVQLVDPSEVIAATHADYISNTQAWSTSRDKKPRLVLRPKSVASLSGIVAFLSKRDLDYKVRSQGFGSASATDVLISLSAFDDFEFNKEEEHVILGAGGNWAGYYDRMDAVAPDWTIVCARTPSIGIGGSTLCSGFSWLSSEYGCVSDPANLLDARVVTADGRVFWASTDPDLFWAMRGTESGFAIVTHFKFRARRYPENGKLWAGPILIPRNKVSEAAKGVMSMVEKDRRGEMSPKAAIFLYVMKAELLHFIGATMDMLVIHAFDGRGEKEGREEFKWALDIDGAVDQTRGDMTIHQVAQLQEHIGNLRGTAECYWSPMALTNEEMSESVILKSFEWWMSLQQEPNSIADNDWLLFELFSCRDNLNGRHSSAWPRPVGYKHMLLVGAGCATGSTEELSNKAKQHVIDASMRILGKPLSETAVAPNAIEEFHSIEKIYGEHYAKLREVKTRVDPGNRLQGWIKPY</sequence>
<name>A0AAN7T733_9EURO</name>
<dbReference type="Gene3D" id="3.40.462.20">
    <property type="match status" value="1"/>
</dbReference>
<evidence type="ECO:0000256" key="1">
    <source>
        <dbReference type="ARBA" id="ARBA00001974"/>
    </source>
</evidence>
<dbReference type="PANTHER" id="PTHR42973:SF39">
    <property type="entry name" value="FAD-BINDING PCMH-TYPE DOMAIN-CONTAINING PROTEIN"/>
    <property type="match status" value="1"/>
</dbReference>
<evidence type="ECO:0000256" key="4">
    <source>
        <dbReference type="ARBA" id="ARBA00022827"/>
    </source>
</evidence>
<dbReference type="InterPro" id="IPR050416">
    <property type="entry name" value="FAD-linked_Oxidoreductase"/>
</dbReference>
<keyword evidence="5" id="KW-0560">Oxidoreductase</keyword>
<dbReference type="InterPro" id="IPR016169">
    <property type="entry name" value="FAD-bd_PCMH_sub2"/>
</dbReference>
<dbReference type="InterPro" id="IPR006094">
    <property type="entry name" value="Oxid_FAD_bind_N"/>
</dbReference>
<evidence type="ECO:0000313" key="7">
    <source>
        <dbReference type="EMBL" id="KAK5088797.1"/>
    </source>
</evidence>
<evidence type="ECO:0000259" key="6">
    <source>
        <dbReference type="PROSITE" id="PS51387"/>
    </source>
</evidence>
<organism evidence="7 8">
    <name type="scientific">Lithohypha guttulata</name>
    <dbReference type="NCBI Taxonomy" id="1690604"/>
    <lineage>
        <taxon>Eukaryota</taxon>
        <taxon>Fungi</taxon>
        <taxon>Dikarya</taxon>
        <taxon>Ascomycota</taxon>
        <taxon>Pezizomycotina</taxon>
        <taxon>Eurotiomycetes</taxon>
        <taxon>Chaetothyriomycetidae</taxon>
        <taxon>Chaetothyriales</taxon>
        <taxon>Trichomeriaceae</taxon>
        <taxon>Lithohypha</taxon>
    </lineage>
</organism>
<comment type="similarity">
    <text evidence="2">Belongs to the oxygen-dependent FAD-linked oxidoreductase family.</text>
</comment>
<accession>A0AAN7T733</accession>
<feature type="domain" description="FAD-binding PCMH-type" evidence="6">
    <location>
        <begin position="47"/>
        <end position="215"/>
    </location>
</feature>
<dbReference type="SUPFAM" id="SSF56176">
    <property type="entry name" value="FAD-binding/transporter-associated domain-like"/>
    <property type="match status" value="1"/>
</dbReference>
<dbReference type="EMBL" id="JAVRRJ010000002">
    <property type="protein sequence ID" value="KAK5088797.1"/>
    <property type="molecule type" value="Genomic_DNA"/>
</dbReference>
<protein>
    <recommendedName>
        <fullName evidence="6">FAD-binding PCMH-type domain-containing protein</fullName>
    </recommendedName>
</protein>
<dbReference type="Gene3D" id="3.30.43.10">
    <property type="entry name" value="Uridine Diphospho-n-acetylenolpyruvylglucosamine Reductase, domain 2"/>
    <property type="match status" value="1"/>
</dbReference>
<dbReference type="GO" id="GO:0016491">
    <property type="term" value="F:oxidoreductase activity"/>
    <property type="evidence" value="ECO:0007669"/>
    <property type="project" value="UniProtKB-KW"/>
</dbReference>
<keyword evidence="8" id="KW-1185">Reference proteome</keyword>
<dbReference type="Proteomes" id="UP001309876">
    <property type="component" value="Unassembled WGS sequence"/>
</dbReference>
<reference evidence="7 8" key="1">
    <citation type="submission" date="2023-08" db="EMBL/GenBank/DDBJ databases">
        <title>Black Yeasts Isolated from many extreme environments.</title>
        <authorList>
            <person name="Coleine C."/>
            <person name="Stajich J.E."/>
            <person name="Selbmann L."/>
        </authorList>
    </citation>
    <scope>NUCLEOTIDE SEQUENCE [LARGE SCALE GENOMIC DNA]</scope>
    <source>
        <strain evidence="7 8">CCFEE 5910</strain>
    </source>
</reference>
<dbReference type="InterPro" id="IPR016167">
    <property type="entry name" value="FAD-bd_PCMH_sub1"/>
</dbReference>
<dbReference type="InterPro" id="IPR036318">
    <property type="entry name" value="FAD-bd_PCMH-like_sf"/>
</dbReference>